<dbReference type="EMBL" id="HAGQ01000010">
    <property type="protein sequence ID" value="SMD30083.1"/>
    <property type="molecule type" value="Transcribed_RNA"/>
</dbReference>
<feature type="chain" id="PRO_5019764565" evidence="1">
    <location>
        <begin position="26"/>
        <end position="110"/>
    </location>
</feature>
<evidence type="ECO:0000313" key="2">
    <source>
        <dbReference type="EMBL" id="SMD30083.1"/>
    </source>
</evidence>
<proteinExistence type="predicted"/>
<evidence type="ECO:0000256" key="1">
    <source>
        <dbReference type="SAM" id="SignalP"/>
    </source>
</evidence>
<accession>A0A482Z762</accession>
<reference evidence="2" key="1">
    <citation type="submission" date="2017-03" db="EMBL/GenBank/DDBJ databases">
        <authorList>
            <person name="QRISCLOUD D."/>
        </authorList>
    </citation>
    <scope>NUCLEOTIDE SEQUENCE</scope>
</reference>
<dbReference type="AlphaFoldDB" id="A0A482Z762"/>
<reference evidence="2" key="2">
    <citation type="submission" date="2019-04" db="EMBL/GenBank/DDBJ databases">
        <title>Unravelling the molecular evolution of spider venoms.</title>
        <authorList>
            <person name="Pineda S."/>
        </authorList>
    </citation>
    <scope>NUCLEOTIDE SEQUENCE</scope>
</reference>
<name>A0A482Z762_9ARAC</name>
<feature type="signal peptide" evidence="1">
    <location>
        <begin position="1"/>
        <end position="25"/>
    </location>
</feature>
<organism evidence="2">
    <name type="scientific">Liphistius malayanus</name>
    <dbReference type="NCBI Taxonomy" id="1203467"/>
    <lineage>
        <taxon>Eukaryota</taxon>
        <taxon>Metazoa</taxon>
        <taxon>Ecdysozoa</taxon>
        <taxon>Arthropoda</taxon>
        <taxon>Chelicerata</taxon>
        <taxon>Arachnida</taxon>
        <taxon>Araneae</taxon>
        <taxon>Mesothelae</taxon>
        <taxon>Liphistiidae</taxon>
        <taxon>Liphistius</taxon>
    </lineage>
</organism>
<sequence>MLNFGRLRSTMKSLMLLFILGCIDIRCEFTLHVLQSPFLASREHDPQTEAFAIVRNLQDFRIRLVSVVEVSVGCSLMHHFDICGSGAESFCCRKVRSKSGWDRTSYSTSL</sequence>
<keyword evidence="1" id="KW-0732">Signal</keyword>
<protein>
    <submittedName>
        <fullName evidence="2">U5-Liphistoxin-Lm1a_1</fullName>
    </submittedName>
</protein>